<feature type="domain" description="RXLR phytopathogen effector protein WY-domain" evidence="8">
    <location>
        <begin position="351"/>
        <end position="402"/>
    </location>
</feature>
<evidence type="ECO:0000256" key="1">
    <source>
        <dbReference type="ARBA" id="ARBA00004340"/>
    </source>
</evidence>
<evidence type="ECO:0000259" key="9">
    <source>
        <dbReference type="Pfam" id="PF22748"/>
    </source>
</evidence>
<dbReference type="Proteomes" id="UP000704712">
    <property type="component" value="Unassembled WGS sequence"/>
</dbReference>
<evidence type="ECO:0000256" key="3">
    <source>
        <dbReference type="ARBA" id="ARBA00010400"/>
    </source>
</evidence>
<dbReference type="Pfam" id="PF18634">
    <property type="entry name" value="RXLR_WY"/>
    <property type="match status" value="3"/>
</dbReference>
<feature type="domain" description="RxLR effector PexRD54 WY" evidence="9">
    <location>
        <begin position="207"/>
        <end position="241"/>
    </location>
</feature>
<keyword evidence="5 7" id="KW-0732">Signal</keyword>
<feature type="domain" description="RXLR phytopathogen effector protein WY-domain" evidence="8">
    <location>
        <begin position="146"/>
        <end position="196"/>
    </location>
</feature>
<evidence type="ECO:0000256" key="4">
    <source>
        <dbReference type="ARBA" id="ARBA00022525"/>
    </source>
</evidence>
<name>A0A8S9UZ42_PHYIN</name>
<dbReference type="AlphaFoldDB" id="A0A8S9UZ42"/>
<evidence type="ECO:0000256" key="6">
    <source>
        <dbReference type="ARBA" id="ARBA00023026"/>
    </source>
</evidence>
<keyword evidence="4" id="KW-0964">Secreted</keyword>
<comment type="similarity">
    <text evidence="3">Belongs to the RxLR effector family.</text>
</comment>
<comment type="subcellular location">
    <subcellularLocation>
        <location evidence="1">Host cell</location>
    </subcellularLocation>
    <subcellularLocation>
        <location evidence="2">Secreted</location>
    </subcellularLocation>
</comment>
<evidence type="ECO:0000256" key="2">
    <source>
        <dbReference type="ARBA" id="ARBA00004613"/>
    </source>
</evidence>
<dbReference type="GO" id="GO:0043657">
    <property type="term" value="C:host cell"/>
    <property type="evidence" value="ECO:0007669"/>
    <property type="project" value="UniProtKB-SubCell"/>
</dbReference>
<keyword evidence="6" id="KW-0843">Virulence</keyword>
<dbReference type="GO" id="GO:0005576">
    <property type="term" value="C:extracellular region"/>
    <property type="evidence" value="ECO:0007669"/>
    <property type="project" value="UniProtKB-SubCell"/>
</dbReference>
<dbReference type="EMBL" id="JAACNO010000857">
    <property type="protein sequence ID" value="KAF4144442.1"/>
    <property type="molecule type" value="Genomic_DNA"/>
</dbReference>
<evidence type="ECO:0000313" key="10">
    <source>
        <dbReference type="EMBL" id="KAF4144442.1"/>
    </source>
</evidence>
<gene>
    <name evidence="10" type="ORF">GN958_ATG06373</name>
</gene>
<protein>
    <submittedName>
        <fullName evidence="10">RXLR phytopathogen effector protein WY-domain</fullName>
    </submittedName>
</protein>
<dbReference type="InterPro" id="IPR040786">
    <property type="entry name" value="RXLR_WY"/>
</dbReference>
<proteinExistence type="inferred from homology"/>
<comment type="caution">
    <text evidence="10">The sequence shown here is derived from an EMBL/GenBank/DDBJ whole genome shotgun (WGS) entry which is preliminary data.</text>
</comment>
<feature type="domain" description="RXLR phytopathogen effector protein WY-domain" evidence="8">
    <location>
        <begin position="244"/>
        <end position="294"/>
    </location>
</feature>
<feature type="domain" description="RxLR effector PexRD54 WY" evidence="9">
    <location>
        <begin position="104"/>
        <end position="144"/>
    </location>
</feature>
<reference evidence="10" key="1">
    <citation type="submission" date="2020-03" db="EMBL/GenBank/DDBJ databases">
        <title>Hybrid Assembly of Korean Phytophthora infestans isolates.</title>
        <authorList>
            <person name="Prokchorchik M."/>
            <person name="Lee Y."/>
            <person name="Seo J."/>
            <person name="Cho J.-H."/>
            <person name="Park Y.-E."/>
            <person name="Jang D.-C."/>
            <person name="Im J.-S."/>
            <person name="Choi J.-G."/>
            <person name="Park H.-J."/>
            <person name="Lee G.-B."/>
            <person name="Lee Y.-G."/>
            <person name="Hong S.-Y."/>
            <person name="Cho K."/>
            <person name="Sohn K.H."/>
        </authorList>
    </citation>
    <scope>NUCLEOTIDE SEQUENCE</scope>
    <source>
        <strain evidence="10">KR_2_A2</strain>
    </source>
</reference>
<accession>A0A8S9UZ42</accession>
<evidence type="ECO:0000259" key="8">
    <source>
        <dbReference type="Pfam" id="PF18634"/>
    </source>
</evidence>
<evidence type="ECO:0000256" key="5">
    <source>
        <dbReference type="ARBA" id="ARBA00022729"/>
    </source>
</evidence>
<feature type="chain" id="PRO_5035931736" evidence="7">
    <location>
        <begin position="21"/>
        <end position="484"/>
    </location>
</feature>
<feature type="domain" description="RxLR effector PexRD54 WY" evidence="9">
    <location>
        <begin position="310"/>
        <end position="348"/>
    </location>
</feature>
<dbReference type="Pfam" id="PF22748">
    <property type="entry name" value="PexRD54_WY"/>
    <property type="match status" value="3"/>
</dbReference>
<evidence type="ECO:0000313" key="11">
    <source>
        <dbReference type="Proteomes" id="UP000704712"/>
    </source>
</evidence>
<feature type="signal peptide" evidence="7">
    <location>
        <begin position="1"/>
        <end position="20"/>
    </location>
</feature>
<organism evidence="10 11">
    <name type="scientific">Phytophthora infestans</name>
    <name type="common">Potato late blight agent</name>
    <name type="synonym">Botrytis infestans</name>
    <dbReference type="NCBI Taxonomy" id="4787"/>
    <lineage>
        <taxon>Eukaryota</taxon>
        <taxon>Sar</taxon>
        <taxon>Stramenopiles</taxon>
        <taxon>Oomycota</taxon>
        <taxon>Peronosporomycetes</taxon>
        <taxon>Peronosporales</taxon>
        <taxon>Peronosporaceae</taxon>
        <taxon>Phytophthora</taxon>
    </lineage>
</organism>
<evidence type="ECO:0000256" key="7">
    <source>
        <dbReference type="SAM" id="SignalP"/>
    </source>
</evidence>
<dbReference type="InterPro" id="IPR054463">
    <property type="entry name" value="PexRD54_WY"/>
</dbReference>
<sequence length="484" mass="55665">MSHQRTLLLLMAAFFAWASAQTPPGQADKSKLIAHDVLMKTTSLSETTIATSSKRFLRLYDAEVRDTVRGDNDVDREERGTTPLLSKVDDLIHKVFKSNPEQAQIKAWMKSRVHPQAIFDTLRLAKSTTKLNDDPNLLLWLKLVAAFRAKNGNQAFSDLDLYYLLLKRSSGDELKILIESFRKTGALKELGKSMQKSLSGSWVSKTLQHETGPKIVYDTLRLQEAGTKLVDSPIFHQWLAYAQQYRAQKGIHWFGDDDMLDLFRKTMPEKDVVTLLHLLRNVPGMKDHGDTMQRFLFLSSKTSRKMMHDVWLNYDVPPEQVFKILRLVKVNMDAVDTNAMFIHWLRYVNLYRSHTKKNVLSSVQMVHFLADTKPLRSEWQFATFFESLKDVPDLKRLAENMQTYLFQNWLHTEWDPKAVSSMLAIPFPTSAVYLPKNDPIYKTWVAYTLYYTERKGGVSLLNKVKTLLDNDNPIGALTAAMKAQ</sequence>